<dbReference type="Pfam" id="PF13624">
    <property type="entry name" value="SurA_N_3"/>
    <property type="match status" value="1"/>
</dbReference>
<name>A0A1J0GM61_9CLOT</name>
<dbReference type="PANTHER" id="PTHR47245">
    <property type="entry name" value="PEPTIDYLPROLYL ISOMERASE"/>
    <property type="match status" value="1"/>
</dbReference>
<feature type="signal peptide" evidence="7">
    <location>
        <begin position="1"/>
        <end position="21"/>
    </location>
</feature>
<dbReference type="RefSeq" id="WP_071614679.1">
    <property type="nucleotide sequence ID" value="NZ_CP015756.1"/>
</dbReference>
<evidence type="ECO:0000256" key="5">
    <source>
        <dbReference type="ARBA" id="ARBA00023235"/>
    </source>
</evidence>
<dbReference type="OrthoDB" id="14196at2"/>
<dbReference type="InterPro" id="IPR000297">
    <property type="entry name" value="PPIase_PpiC"/>
</dbReference>
<dbReference type="InterPro" id="IPR046357">
    <property type="entry name" value="PPIase_dom_sf"/>
</dbReference>
<dbReference type="PROSITE" id="PS51257">
    <property type="entry name" value="PROKAR_LIPOPROTEIN"/>
    <property type="match status" value="1"/>
</dbReference>
<dbReference type="Gene3D" id="1.10.4030.10">
    <property type="entry name" value="Porin chaperone SurA, peptide-binding domain"/>
    <property type="match status" value="1"/>
</dbReference>
<evidence type="ECO:0000256" key="1">
    <source>
        <dbReference type="ARBA" id="ARBA00000971"/>
    </source>
</evidence>
<dbReference type="SUPFAM" id="SSF109998">
    <property type="entry name" value="Triger factor/SurA peptide-binding domain-like"/>
    <property type="match status" value="1"/>
</dbReference>
<proteinExistence type="predicted"/>
<feature type="chain" id="PRO_5039295242" description="peptidylprolyl isomerase" evidence="7">
    <location>
        <begin position="22"/>
        <end position="331"/>
    </location>
</feature>
<evidence type="ECO:0000256" key="4">
    <source>
        <dbReference type="ARBA" id="ARBA00023110"/>
    </source>
</evidence>
<dbReference type="GO" id="GO:0003755">
    <property type="term" value="F:peptidyl-prolyl cis-trans isomerase activity"/>
    <property type="evidence" value="ECO:0007669"/>
    <property type="project" value="UniProtKB-KW"/>
</dbReference>
<dbReference type="EC" id="5.2.1.8" evidence="2"/>
<gene>
    <name evidence="9" type="ORF">A7L45_21295</name>
</gene>
<keyword evidence="10" id="KW-1185">Reference proteome</keyword>
<dbReference type="SUPFAM" id="SSF54534">
    <property type="entry name" value="FKBP-like"/>
    <property type="match status" value="1"/>
</dbReference>
<evidence type="ECO:0000256" key="6">
    <source>
        <dbReference type="PROSITE-ProRule" id="PRU00278"/>
    </source>
</evidence>
<dbReference type="EMBL" id="CP015756">
    <property type="protein sequence ID" value="APC42393.1"/>
    <property type="molecule type" value="Genomic_DNA"/>
</dbReference>
<dbReference type="STRING" id="1552.A7L45_21295"/>
<dbReference type="Pfam" id="PF13145">
    <property type="entry name" value="Rotamase_2"/>
    <property type="match status" value="1"/>
</dbReference>
<accession>A0A1J0GM61</accession>
<dbReference type="Proteomes" id="UP000182569">
    <property type="component" value="Chromosome"/>
</dbReference>
<dbReference type="PANTHER" id="PTHR47245:SF1">
    <property type="entry name" value="FOLDASE PROTEIN PRSA"/>
    <property type="match status" value="1"/>
</dbReference>
<dbReference type="InterPro" id="IPR027304">
    <property type="entry name" value="Trigger_fact/SurA_dom_sf"/>
</dbReference>
<sequence length="331" mass="36015">MKNVKKIISAALITLFATSLIGCNMIEKTPEGIAKTEVAKVFDTKITKGQIEAQLPGVIKQLQTQYGANYTTNTDAMTELTTQKQKVLAGLINEEIITYKAKELKLVPSDAKLNAEINKQLLEIKKSLGTDAKYKAALTQAGVTEEALKARIKPSVIQDALKTETTKNVKVTDADAKAYYNANLALYSTKPNTIHLAHILVKTEAEAIAIKKRLDAGEDFAKLAKEKGTDGTKAAGGELGTFKFDDTSMDATFMAAAVKVPAGKVSTPVKTQFGYHLIKDVARTNYPAKKFEVVKAEVEKTLLAKNKETAWTAAMTKWTTQANVTKIDKNL</sequence>
<reference evidence="10" key="1">
    <citation type="journal article" date="2016" name="Front. Microbiol.">
        <title>Complete Genome Sequence of Clostridium estertheticum DSM 8809, a Microbe Identified in Spoiled Vacuum Packed Beef.</title>
        <authorList>
            <person name="Yu Z."/>
            <person name="Gunn L."/>
            <person name="Brennan E."/>
            <person name="Reid R."/>
            <person name="Wall P.G."/>
            <person name="Gaora O.P."/>
            <person name="Hurley D."/>
            <person name="Bolton D."/>
            <person name="Fanning S."/>
        </authorList>
    </citation>
    <scope>NUCLEOTIDE SEQUENCE [LARGE SCALE GENOMIC DNA]</scope>
    <source>
        <strain evidence="10">DSM 8809</strain>
    </source>
</reference>
<dbReference type="AlphaFoldDB" id="A0A1J0GM61"/>
<evidence type="ECO:0000259" key="8">
    <source>
        <dbReference type="PROSITE" id="PS50198"/>
    </source>
</evidence>
<dbReference type="NCBIfam" id="NF000809">
    <property type="entry name" value="PRK00059.1"/>
    <property type="match status" value="1"/>
</dbReference>
<evidence type="ECO:0000256" key="7">
    <source>
        <dbReference type="SAM" id="SignalP"/>
    </source>
</evidence>
<dbReference type="PROSITE" id="PS50198">
    <property type="entry name" value="PPIC_PPIASE_2"/>
    <property type="match status" value="1"/>
</dbReference>
<comment type="catalytic activity">
    <reaction evidence="1">
        <text>[protein]-peptidylproline (omega=180) = [protein]-peptidylproline (omega=0)</text>
        <dbReference type="Rhea" id="RHEA:16237"/>
        <dbReference type="Rhea" id="RHEA-COMP:10747"/>
        <dbReference type="Rhea" id="RHEA-COMP:10748"/>
        <dbReference type="ChEBI" id="CHEBI:83833"/>
        <dbReference type="ChEBI" id="CHEBI:83834"/>
        <dbReference type="EC" id="5.2.1.8"/>
    </reaction>
</comment>
<protein>
    <recommendedName>
        <fullName evidence="2">peptidylprolyl isomerase</fullName>
        <ecNumber evidence="2">5.2.1.8</ecNumber>
    </recommendedName>
</protein>
<dbReference type="InterPro" id="IPR050245">
    <property type="entry name" value="PrsA_foldase"/>
</dbReference>
<dbReference type="KEGG" id="ceu:A7L45_21295"/>
<keyword evidence="4 6" id="KW-0697">Rotamase</keyword>
<evidence type="ECO:0000256" key="2">
    <source>
        <dbReference type="ARBA" id="ARBA00013194"/>
    </source>
</evidence>
<evidence type="ECO:0000313" key="10">
    <source>
        <dbReference type="Proteomes" id="UP000182569"/>
    </source>
</evidence>
<dbReference type="Gene3D" id="3.10.50.40">
    <property type="match status" value="1"/>
</dbReference>
<feature type="domain" description="PpiC" evidence="8">
    <location>
        <begin position="191"/>
        <end position="282"/>
    </location>
</feature>
<organism evidence="9 10">
    <name type="scientific">Clostridium estertheticum subsp. estertheticum</name>
    <dbReference type="NCBI Taxonomy" id="1552"/>
    <lineage>
        <taxon>Bacteria</taxon>
        <taxon>Bacillati</taxon>
        <taxon>Bacillota</taxon>
        <taxon>Clostridia</taxon>
        <taxon>Eubacteriales</taxon>
        <taxon>Clostridiaceae</taxon>
        <taxon>Clostridium</taxon>
    </lineage>
</organism>
<evidence type="ECO:0000256" key="3">
    <source>
        <dbReference type="ARBA" id="ARBA00022729"/>
    </source>
</evidence>
<evidence type="ECO:0000313" key="9">
    <source>
        <dbReference type="EMBL" id="APC42393.1"/>
    </source>
</evidence>
<keyword evidence="3 7" id="KW-0732">Signal</keyword>
<keyword evidence="5 6" id="KW-0413">Isomerase</keyword>